<dbReference type="GO" id="GO:0005681">
    <property type="term" value="C:spliceosomal complex"/>
    <property type="evidence" value="ECO:0007669"/>
    <property type="project" value="UniProtKB-KW"/>
</dbReference>
<dbReference type="InterPro" id="IPR034264">
    <property type="entry name" value="RBM48_RRM"/>
</dbReference>
<evidence type="ECO:0000256" key="2">
    <source>
        <dbReference type="ARBA" id="ARBA00015189"/>
    </source>
</evidence>
<dbReference type="CDD" id="cd12442">
    <property type="entry name" value="RRM_RBM48"/>
    <property type="match status" value="1"/>
</dbReference>
<dbReference type="InterPro" id="IPR035979">
    <property type="entry name" value="RBD_domain_sf"/>
</dbReference>
<dbReference type="PANTHER" id="PTHR20957:SF0">
    <property type="entry name" value="RNA-BINDING PROTEIN 48"/>
    <property type="match status" value="1"/>
</dbReference>
<comment type="function">
    <text evidence="7">As a component of the minor spliceosome, involved in the splicing of U12-type introns in pre-mRNAs.</text>
</comment>
<gene>
    <name evidence="8" type="ORF">g.8898</name>
</gene>
<dbReference type="EMBL" id="GECU01032478">
    <property type="protein sequence ID" value="JAS75228.1"/>
    <property type="molecule type" value="Transcribed_RNA"/>
</dbReference>
<keyword evidence="6" id="KW-0508">mRNA splicing</keyword>
<evidence type="ECO:0000256" key="4">
    <source>
        <dbReference type="ARBA" id="ARBA00022728"/>
    </source>
</evidence>
<name>A0A1B6HKN5_9HEMI</name>
<dbReference type="PANTHER" id="PTHR20957">
    <property type="entry name" value="RNA-BINDING PROTEIN 48"/>
    <property type="match status" value="1"/>
</dbReference>
<organism evidence="8">
    <name type="scientific">Homalodisca liturata</name>
    <dbReference type="NCBI Taxonomy" id="320908"/>
    <lineage>
        <taxon>Eukaryota</taxon>
        <taxon>Metazoa</taxon>
        <taxon>Ecdysozoa</taxon>
        <taxon>Arthropoda</taxon>
        <taxon>Hexapoda</taxon>
        <taxon>Insecta</taxon>
        <taxon>Pterygota</taxon>
        <taxon>Neoptera</taxon>
        <taxon>Paraneoptera</taxon>
        <taxon>Hemiptera</taxon>
        <taxon>Auchenorrhyncha</taxon>
        <taxon>Membracoidea</taxon>
        <taxon>Cicadellidae</taxon>
        <taxon>Cicadellinae</taxon>
        <taxon>Proconiini</taxon>
        <taxon>Homalodisca</taxon>
    </lineage>
</organism>
<evidence type="ECO:0000256" key="1">
    <source>
        <dbReference type="ARBA" id="ARBA00006938"/>
    </source>
</evidence>
<evidence type="ECO:0000256" key="3">
    <source>
        <dbReference type="ARBA" id="ARBA00022664"/>
    </source>
</evidence>
<evidence type="ECO:0000256" key="5">
    <source>
        <dbReference type="ARBA" id="ARBA00022884"/>
    </source>
</evidence>
<dbReference type="GO" id="GO:0003723">
    <property type="term" value="F:RNA binding"/>
    <property type="evidence" value="ECO:0007669"/>
    <property type="project" value="UniProtKB-KW"/>
</dbReference>
<dbReference type="Gene3D" id="3.30.70.330">
    <property type="match status" value="1"/>
</dbReference>
<keyword evidence="3" id="KW-0507">mRNA processing</keyword>
<keyword evidence="5" id="KW-0694">RNA-binding</keyword>
<dbReference type="AlphaFoldDB" id="A0A1B6HKN5"/>
<dbReference type="InterPro" id="IPR012677">
    <property type="entry name" value="Nucleotide-bd_a/b_plait_sf"/>
</dbReference>
<dbReference type="InterPro" id="IPR039599">
    <property type="entry name" value="RBM48"/>
</dbReference>
<evidence type="ECO:0000256" key="7">
    <source>
        <dbReference type="ARBA" id="ARBA00035004"/>
    </source>
</evidence>
<sequence>MDIVKQNHHEQQSLCMTRPSYRQGGKLTAVKVYTVCDESVHLIISRVPAIKLHSELCTLCNRFGDVTRCVQVPNYETEESFVETYHVQYARIQSARYAKKQLDERAFYGGVLHVCYAPELETVEDTKQKLIQRRKEIVTRIRRRCESHKSKSTAELCQHMDVTIEKDDNCKSVFPHPRNKLTSEQTPTLPLMSNQGQNQWQHNAVENFSSPLAENKTAVDPVVNHDYSNMTNHHRILERKLKFIPRPVAITKRIVFHKN</sequence>
<evidence type="ECO:0000256" key="6">
    <source>
        <dbReference type="ARBA" id="ARBA00023187"/>
    </source>
</evidence>
<dbReference type="GO" id="GO:0005654">
    <property type="term" value="C:nucleoplasm"/>
    <property type="evidence" value="ECO:0007669"/>
    <property type="project" value="TreeGrafter"/>
</dbReference>
<evidence type="ECO:0000313" key="8">
    <source>
        <dbReference type="EMBL" id="JAS75228.1"/>
    </source>
</evidence>
<reference evidence="8" key="1">
    <citation type="submission" date="2015-11" db="EMBL/GenBank/DDBJ databases">
        <title>De novo transcriptome assembly of four potential Pierce s Disease insect vectors from Arizona vineyards.</title>
        <authorList>
            <person name="Tassone E.E."/>
        </authorList>
    </citation>
    <scope>NUCLEOTIDE SEQUENCE</scope>
</reference>
<proteinExistence type="inferred from homology"/>
<dbReference type="SUPFAM" id="SSF54928">
    <property type="entry name" value="RNA-binding domain, RBD"/>
    <property type="match status" value="1"/>
</dbReference>
<dbReference type="GO" id="GO:0006397">
    <property type="term" value="P:mRNA processing"/>
    <property type="evidence" value="ECO:0007669"/>
    <property type="project" value="UniProtKB-KW"/>
</dbReference>
<accession>A0A1B6HKN5</accession>
<dbReference type="GO" id="GO:0008380">
    <property type="term" value="P:RNA splicing"/>
    <property type="evidence" value="ECO:0007669"/>
    <property type="project" value="UniProtKB-KW"/>
</dbReference>
<comment type="similarity">
    <text evidence="1">Belongs to the RBM48 family.</text>
</comment>
<protein>
    <recommendedName>
        <fullName evidence="2">RNA-binding protein 48</fullName>
    </recommendedName>
</protein>
<keyword evidence="4" id="KW-0747">Spliceosome</keyword>